<feature type="compositionally biased region" description="Basic and acidic residues" evidence="13">
    <location>
        <begin position="40"/>
        <end position="55"/>
    </location>
</feature>
<keyword evidence="9" id="KW-0238">DNA-binding</keyword>
<feature type="domain" description="C2H2-type" evidence="14">
    <location>
        <begin position="217"/>
        <end position="239"/>
    </location>
</feature>
<keyword evidence="11" id="KW-0539">Nucleus</keyword>
<evidence type="ECO:0000256" key="13">
    <source>
        <dbReference type="SAM" id="MobiDB-lite"/>
    </source>
</evidence>
<keyword evidence="10" id="KW-0804">Transcription</keyword>
<evidence type="ECO:0000256" key="2">
    <source>
        <dbReference type="ARBA" id="ARBA00004123"/>
    </source>
</evidence>
<keyword evidence="7" id="KW-0862">Zinc</keyword>
<feature type="domain" description="C2H2-type" evidence="14">
    <location>
        <begin position="265"/>
        <end position="287"/>
    </location>
</feature>
<keyword evidence="5" id="KW-0677">Repeat</keyword>
<dbReference type="Gene3D" id="3.30.160.60">
    <property type="entry name" value="Classic Zinc Finger"/>
    <property type="match status" value="1"/>
</dbReference>
<evidence type="ECO:0000313" key="16">
    <source>
        <dbReference type="Proteomes" id="UP001152622"/>
    </source>
</evidence>
<dbReference type="SMART" id="SM00355">
    <property type="entry name" value="ZnF_C2H2"/>
    <property type="match status" value="2"/>
</dbReference>
<gene>
    <name evidence="15" type="ORF">SKAU_G00083510</name>
</gene>
<dbReference type="PANTHER" id="PTHR24409">
    <property type="entry name" value="ZINC FINGER PROTEIN 142"/>
    <property type="match status" value="1"/>
</dbReference>
<keyword evidence="4" id="KW-0479">Metal-binding</keyword>
<dbReference type="InterPro" id="IPR013087">
    <property type="entry name" value="Znf_C2H2_type"/>
</dbReference>
<evidence type="ECO:0000256" key="4">
    <source>
        <dbReference type="ARBA" id="ARBA00022723"/>
    </source>
</evidence>
<dbReference type="PANTHER" id="PTHR24409:SF331">
    <property type="entry name" value="ZINC FINGER PROTEIN 322A"/>
    <property type="match status" value="1"/>
</dbReference>
<keyword evidence="6 12" id="KW-0863">Zinc-finger</keyword>
<dbReference type="AlphaFoldDB" id="A0A9Q1FW42"/>
<proteinExistence type="inferred from homology"/>
<dbReference type="PROSITE" id="PS50157">
    <property type="entry name" value="ZINC_FINGER_C2H2_2"/>
    <property type="match status" value="2"/>
</dbReference>
<evidence type="ECO:0000256" key="1">
    <source>
        <dbReference type="ARBA" id="ARBA00003767"/>
    </source>
</evidence>
<dbReference type="EMBL" id="JAINUF010000003">
    <property type="protein sequence ID" value="KAJ8368323.1"/>
    <property type="molecule type" value="Genomic_DNA"/>
</dbReference>
<evidence type="ECO:0000256" key="5">
    <source>
        <dbReference type="ARBA" id="ARBA00022737"/>
    </source>
</evidence>
<evidence type="ECO:0000256" key="12">
    <source>
        <dbReference type="PROSITE-ProRule" id="PRU00042"/>
    </source>
</evidence>
<dbReference type="PROSITE" id="PS00028">
    <property type="entry name" value="ZINC_FINGER_C2H2_1"/>
    <property type="match status" value="2"/>
</dbReference>
<dbReference type="FunFam" id="3.30.160.60:FF:000771">
    <property type="entry name" value="zinc finger protein 648"/>
    <property type="match status" value="1"/>
</dbReference>
<evidence type="ECO:0000256" key="3">
    <source>
        <dbReference type="ARBA" id="ARBA00006991"/>
    </source>
</evidence>
<dbReference type="Proteomes" id="UP001152622">
    <property type="component" value="Chromosome 3"/>
</dbReference>
<comment type="subcellular location">
    <subcellularLocation>
        <location evidence="2">Nucleus</location>
    </subcellularLocation>
</comment>
<keyword evidence="16" id="KW-1185">Reference proteome</keyword>
<evidence type="ECO:0000256" key="8">
    <source>
        <dbReference type="ARBA" id="ARBA00023015"/>
    </source>
</evidence>
<feature type="region of interest" description="Disordered" evidence="13">
    <location>
        <begin position="40"/>
        <end position="62"/>
    </location>
</feature>
<accession>A0A9Q1FW42</accession>
<reference evidence="15" key="1">
    <citation type="journal article" date="2023" name="Science">
        <title>Genome structures resolve the early diversification of teleost fishes.</title>
        <authorList>
            <person name="Parey E."/>
            <person name="Louis A."/>
            <person name="Montfort J."/>
            <person name="Bouchez O."/>
            <person name="Roques C."/>
            <person name="Iampietro C."/>
            <person name="Lluch J."/>
            <person name="Castinel A."/>
            <person name="Donnadieu C."/>
            <person name="Desvignes T."/>
            <person name="Floi Bucao C."/>
            <person name="Jouanno E."/>
            <person name="Wen M."/>
            <person name="Mejri S."/>
            <person name="Dirks R."/>
            <person name="Jansen H."/>
            <person name="Henkel C."/>
            <person name="Chen W.J."/>
            <person name="Zahm M."/>
            <person name="Cabau C."/>
            <person name="Klopp C."/>
            <person name="Thompson A.W."/>
            <person name="Robinson-Rechavi M."/>
            <person name="Braasch I."/>
            <person name="Lecointre G."/>
            <person name="Bobe J."/>
            <person name="Postlethwait J.H."/>
            <person name="Berthelot C."/>
            <person name="Roest Crollius H."/>
            <person name="Guiguen Y."/>
        </authorList>
    </citation>
    <scope>NUCLEOTIDE SEQUENCE</scope>
    <source>
        <strain evidence="15">WJC10195</strain>
    </source>
</reference>
<evidence type="ECO:0000256" key="11">
    <source>
        <dbReference type="ARBA" id="ARBA00023242"/>
    </source>
</evidence>
<comment type="similarity">
    <text evidence="3">Belongs to the krueppel C2H2-type zinc-finger protein family.</text>
</comment>
<comment type="function">
    <text evidence="1">May be involved in transcriptional regulation.</text>
</comment>
<evidence type="ECO:0000256" key="6">
    <source>
        <dbReference type="ARBA" id="ARBA00022771"/>
    </source>
</evidence>
<dbReference type="GO" id="GO:0008270">
    <property type="term" value="F:zinc ion binding"/>
    <property type="evidence" value="ECO:0007669"/>
    <property type="project" value="UniProtKB-KW"/>
</dbReference>
<evidence type="ECO:0000259" key="14">
    <source>
        <dbReference type="PROSITE" id="PS50157"/>
    </source>
</evidence>
<protein>
    <recommendedName>
        <fullName evidence="14">C2H2-type domain-containing protein</fullName>
    </recommendedName>
</protein>
<evidence type="ECO:0000256" key="10">
    <source>
        <dbReference type="ARBA" id="ARBA00023163"/>
    </source>
</evidence>
<dbReference type="GO" id="GO:0000977">
    <property type="term" value="F:RNA polymerase II transcription regulatory region sequence-specific DNA binding"/>
    <property type="evidence" value="ECO:0007669"/>
    <property type="project" value="TreeGrafter"/>
</dbReference>
<keyword evidence="8" id="KW-0805">Transcription regulation</keyword>
<organism evidence="15 16">
    <name type="scientific">Synaphobranchus kaupii</name>
    <name type="common">Kaup's arrowtooth eel</name>
    <dbReference type="NCBI Taxonomy" id="118154"/>
    <lineage>
        <taxon>Eukaryota</taxon>
        <taxon>Metazoa</taxon>
        <taxon>Chordata</taxon>
        <taxon>Craniata</taxon>
        <taxon>Vertebrata</taxon>
        <taxon>Euteleostomi</taxon>
        <taxon>Actinopterygii</taxon>
        <taxon>Neopterygii</taxon>
        <taxon>Teleostei</taxon>
        <taxon>Anguilliformes</taxon>
        <taxon>Synaphobranchidae</taxon>
        <taxon>Synaphobranchus</taxon>
    </lineage>
</organism>
<dbReference type="SUPFAM" id="SSF57667">
    <property type="entry name" value="beta-beta-alpha zinc fingers"/>
    <property type="match status" value="2"/>
</dbReference>
<comment type="caution">
    <text evidence="15">The sequence shown here is derived from an EMBL/GenBank/DDBJ whole genome shotgun (WGS) entry which is preliminary data.</text>
</comment>
<sequence>MNQTSVSGQTFFTTTEEDTVKEEQMELACDQCHAGLHGNAEESHVEDQNERHTRSTETQTLTNDGYKGLVQPALEKGEYQVHPVGEGSTGKGELVVHGPTSSPVAAPIARDVTELGSVCLVEDLCSGTPVKNKCSEETGLVGAYSGTRSDSACRSSSSEDFTLNAETRMTECSRPLHCSVPSAEEEHLPDQHGLSHFERLRAQLLSGKASDASQGSTDCKLCGRSFCLQETLRIHQLLHRMDGVCSCAVCGRTAEAGCPSRRDPYRCDDCGKNFAHQRSLKRHQRMHQVGPLCADG</sequence>
<evidence type="ECO:0000313" key="15">
    <source>
        <dbReference type="EMBL" id="KAJ8368323.1"/>
    </source>
</evidence>
<name>A0A9Q1FW42_SYNKA</name>
<evidence type="ECO:0000256" key="9">
    <source>
        <dbReference type="ARBA" id="ARBA00023125"/>
    </source>
</evidence>
<dbReference type="GO" id="GO:0000981">
    <property type="term" value="F:DNA-binding transcription factor activity, RNA polymerase II-specific"/>
    <property type="evidence" value="ECO:0007669"/>
    <property type="project" value="TreeGrafter"/>
</dbReference>
<dbReference type="GO" id="GO:0005634">
    <property type="term" value="C:nucleus"/>
    <property type="evidence" value="ECO:0007669"/>
    <property type="project" value="UniProtKB-SubCell"/>
</dbReference>
<evidence type="ECO:0000256" key="7">
    <source>
        <dbReference type="ARBA" id="ARBA00022833"/>
    </source>
</evidence>
<dbReference type="Pfam" id="PF00096">
    <property type="entry name" value="zf-C2H2"/>
    <property type="match status" value="2"/>
</dbReference>
<dbReference type="InterPro" id="IPR036236">
    <property type="entry name" value="Znf_C2H2_sf"/>
</dbReference>
<dbReference type="OrthoDB" id="8809195at2759"/>